<sequence length="219" mass="24839">MSMIPSIKILTNSSLLFDVSHYSEPHILATQKKLWALAQHCKNSNEFIDLVPAMNSLTLYLKSSEMLNKWYNTLAKLWDEVDDYPFDSQHHQINTYYQGEDLDYVANYHQLTIDEVINLHSKELYHVLFLGFVPGFPYLHGLNSRLFTPRRDNPRVSVPKGAIAIGADQTGIYPEDSPGGWHIIAHTDVCLFDSKAANPCLFKPGDTIEFVPVKGVSND</sequence>
<dbReference type="PANTHER" id="PTHR34698:SF2">
    <property type="entry name" value="5-OXOPROLINASE SUBUNIT B"/>
    <property type="match status" value="1"/>
</dbReference>
<name>A0ABN0NG31_9GAMM</name>
<organism evidence="5 6">
    <name type="scientific">Pseudoalteromonas undina</name>
    <dbReference type="NCBI Taxonomy" id="43660"/>
    <lineage>
        <taxon>Bacteria</taxon>
        <taxon>Pseudomonadati</taxon>
        <taxon>Pseudomonadota</taxon>
        <taxon>Gammaproteobacteria</taxon>
        <taxon>Alteromonadales</taxon>
        <taxon>Pseudoalteromonadaceae</taxon>
        <taxon>Pseudoalteromonas</taxon>
    </lineage>
</organism>
<feature type="domain" description="Carboxyltransferase" evidence="4">
    <location>
        <begin position="5"/>
        <end position="202"/>
    </location>
</feature>
<evidence type="ECO:0000259" key="4">
    <source>
        <dbReference type="SMART" id="SM00796"/>
    </source>
</evidence>
<dbReference type="Gene3D" id="2.40.100.10">
    <property type="entry name" value="Cyclophilin-like"/>
    <property type="match status" value="1"/>
</dbReference>
<dbReference type="InterPro" id="IPR003833">
    <property type="entry name" value="CT_C_D"/>
</dbReference>
<evidence type="ECO:0000313" key="6">
    <source>
        <dbReference type="Proteomes" id="UP000016534"/>
    </source>
</evidence>
<keyword evidence="3" id="KW-0067">ATP-binding</keyword>
<evidence type="ECO:0000256" key="1">
    <source>
        <dbReference type="ARBA" id="ARBA00022741"/>
    </source>
</evidence>
<protein>
    <submittedName>
        <fullName evidence="5">Allophanate hydrolase</fullName>
    </submittedName>
</protein>
<evidence type="ECO:0000256" key="3">
    <source>
        <dbReference type="ARBA" id="ARBA00022840"/>
    </source>
</evidence>
<reference evidence="5" key="1">
    <citation type="journal article" date="2012" name="J. Bacteriol.">
        <title>Genome sequences of type strains of seven species of the marine bacterium Pseudoalteromonas.</title>
        <authorList>
            <person name="Xie B.B."/>
            <person name="Shu Y.L."/>
            <person name="Qin Q.L."/>
            <person name="Rong J.C."/>
            <person name="Zhang X.Y."/>
            <person name="Chen X.L."/>
            <person name="Shi M."/>
            <person name="He H.L."/>
            <person name="Zhou B.C."/>
            <person name="Zhang Y.Z."/>
        </authorList>
    </citation>
    <scope>NUCLEOTIDE SEQUENCE [LARGE SCALE GENOMIC DNA]</scope>
    <source>
        <strain evidence="5">NCIMB 2128</strain>
    </source>
</reference>
<gene>
    <name evidence="5" type="ORF">PUND_11030</name>
</gene>
<dbReference type="Proteomes" id="UP000016534">
    <property type="component" value="Unassembled WGS sequence"/>
</dbReference>
<dbReference type="SMART" id="SM00796">
    <property type="entry name" value="AHS1"/>
    <property type="match status" value="1"/>
</dbReference>
<evidence type="ECO:0000256" key="2">
    <source>
        <dbReference type="ARBA" id="ARBA00022801"/>
    </source>
</evidence>
<keyword evidence="1" id="KW-0547">Nucleotide-binding</keyword>
<keyword evidence="6" id="KW-1185">Reference proteome</keyword>
<reference evidence="5" key="2">
    <citation type="submission" date="2013-04" db="EMBL/GenBank/DDBJ databases">
        <title>Genome sequence of Pseudoalteromonas undina.</title>
        <authorList>
            <person name="Xie B.-B."/>
            <person name="Rong J.-C."/>
            <person name="Qin Q.-L."/>
            <person name="Shu Y.-L."/>
            <person name="Zhang Y.-Z."/>
        </authorList>
    </citation>
    <scope>NUCLEOTIDE SEQUENCE</scope>
    <source>
        <strain evidence="5">NCIMB 2128</strain>
    </source>
</reference>
<dbReference type="NCBIfam" id="TIGR00370">
    <property type="entry name" value="5-oxoprolinase subunit PxpB"/>
    <property type="match status" value="1"/>
</dbReference>
<dbReference type="EMBL" id="AHCF02000022">
    <property type="protein sequence ID" value="ERG60526.1"/>
    <property type="molecule type" value="Genomic_DNA"/>
</dbReference>
<proteinExistence type="predicted"/>
<dbReference type="InterPro" id="IPR029000">
    <property type="entry name" value="Cyclophilin-like_dom_sf"/>
</dbReference>
<accession>A0ABN0NG31</accession>
<keyword evidence="2 5" id="KW-0378">Hydrolase</keyword>
<dbReference type="GO" id="GO:0016787">
    <property type="term" value="F:hydrolase activity"/>
    <property type="evidence" value="ECO:0007669"/>
    <property type="project" value="UniProtKB-KW"/>
</dbReference>
<comment type="caution">
    <text evidence="5">The sequence shown here is derived from an EMBL/GenBank/DDBJ whole genome shotgun (WGS) entry which is preliminary data.</text>
</comment>
<dbReference type="SUPFAM" id="SSF50891">
    <property type="entry name" value="Cyclophilin-like"/>
    <property type="match status" value="1"/>
</dbReference>
<dbReference type="InterPro" id="IPR010016">
    <property type="entry name" value="PxpB"/>
</dbReference>
<dbReference type="PANTHER" id="PTHR34698">
    <property type="entry name" value="5-OXOPROLINASE SUBUNIT B"/>
    <property type="match status" value="1"/>
</dbReference>
<evidence type="ECO:0000313" key="5">
    <source>
        <dbReference type="EMBL" id="ERG60526.1"/>
    </source>
</evidence>
<dbReference type="Pfam" id="PF02682">
    <property type="entry name" value="CT_C_D"/>
    <property type="match status" value="1"/>
</dbReference>